<dbReference type="AlphaFoldDB" id="A0A9Q0YC81"/>
<evidence type="ECO:0000313" key="2">
    <source>
        <dbReference type="Proteomes" id="UP001152320"/>
    </source>
</evidence>
<name>A0A9Q0YC81_HOLLE</name>
<gene>
    <name evidence="1" type="ORF">HOLleu_41196</name>
</gene>
<keyword evidence="2" id="KW-1185">Reference proteome</keyword>
<accession>A0A9Q0YC81</accession>
<dbReference type="Proteomes" id="UP001152320">
    <property type="component" value="Chromosome 23"/>
</dbReference>
<comment type="caution">
    <text evidence="1">The sequence shown here is derived from an EMBL/GenBank/DDBJ whole genome shotgun (WGS) entry which is preliminary data.</text>
</comment>
<evidence type="ECO:0000313" key="1">
    <source>
        <dbReference type="EMBL" id="KAJ8019555.1"/>
    </source>
</evidence>
<dbReference type="EMBL" id="JAIZAY010000023">
    <property type="protein sequence ID" value="KAJ8019555.1"/>
    <property type="molecule type" value="Genomic_DNA"/>
</dbReference>
<sequence>MRSTRHGLPFLYFHSRFCVQRFNFHTESKLITVLNVGVRVAVDVHALTSPVDASLGVQLQVCRCSPKKVNDAS</sequence>
<organism evidence="1 2">
    <name type="scientific">Holothuria leucospilota</name>
    <name type="common">Black long sea cucumber</name>
    <name type="synonym">Mertensiothuria leucospilota</name>
    <dbReference type="NCBI Taxonomy" id="206669"/>
    <lineage>
        <taxon>Eukaryota</taxon>
        <taxon>Metazoa</taxon>
        <taxon>Echinodermata</taxon>
        <taxon>Eleutherozoa</taxon>
        <taxon>Echinozoa</taxon>
        <taxon>Holothuroidea</taxon>
        <taxon>Aspidochirotacea</taxon>
        <taxon>Aspidochirotida</taxon>
        <taxon>Holothuriidae</taxon>
        <taxon>Holothuria</taxon>
    </lineage>
</organism>
<protein>
    <submittedName>
        <fullName evidence="1">Uncharacterized protein</fullName>
    </submittedName>
</protein>
<reference evidence="1" key="1">
    <citation type="submission" date="2021-10" db="EMBL/GenBank/DDBJ databases">
        <title>Tropical sea cucumber genome reveals ecological adaptation and Cuvierian tubules defense mechanism.</title>
        <authorList>
            <person name="Chen T."/>
        </authorList>
    </citation>
    <scope>NUCLEOTIDE SEQUENCE</scope>
    <source>
        <strain evidence="1">Nanhai2018</strain>
        <tissue evidence="1">Muscle</tissue>
    </source>
</reference>
<proteinExistence type="predicted"/>